<name>A0A9X5CGB3_9FIRM</name>
<keyword evidence="1" id="KW-0175">Coiled coil</keyword>
<sequence>MAIVKYKNQSGVTYAYESISEWDPVKKQSRPKRKYLGRVDPETGEIISTAGKRGRPKKKDSIQDTKATDYKTLFENTSAALEKSQADLKQIKKEKEELAIQNQQLADLISQIYRQTGSFLKKN</sequence>
<feature type="coiled-coil region" evidence="1">
    <location>
        <begin position="74"/>
        <end position="111"/>
    </location>
</feature>
<protein>
    <submittedName>
        <fullName evidence="2">Uncharacterized protein</fullName>
    </submittedName>
</protein>
<comment type="caution">
    <text evidence="2">The sequence shown here is derived from an EMBL/GenBank/DDBJ whole genome shotgun (WGS) entry which is preliminary data.</text>
</comment>
<dbReference type="OrthoDB" id="2068123at2"/>
<organism evidence="2 3">
    <name type="scientific">Schaedlerella arabinosiphila</name>
    <dbReference type="NCBI Taxonomy" id="2044587"/>
    <lineage>
        <taxon>Bacteria</taxon>
        <taxon>Bacillati</taxon>
        <taxon>Bacillota</taxon>
        <taxon>Clostridia</taxon>
        <taxon>Lachnospirales</taxon>
        <taxon>Lachnospiraceae</taxon>
        <taxon>Schaedlerella</taxon>
    </lineage>
</organism>
<proteinExistence type="predicted"/>
<accession>A0A9X5CGB3</accession>
<dbReference type="Proteomes" id="UP000474104">
    <property type="component" value="Unassembled WGS sequence"/>
</dbReference>
<dbReference type="RefSeq" id="WP_004081215.1">
    <property type="nucleotide sequence ID" value="NZ_VIRB01000142.1"/>
</dbReference>
<evidence type="ECO:0000256" key="1">
    <source>
        <dbReference type="SAM" id="Coils"/>
    </source>
</evidence>
<gene>
    <name evidence="2" type="ORF">FMM80_24530</name>
</gene>
<dbReference type="EMBL" id="VIRB01000142">
    <property type="protein sequence ID" value="NDO71646.1"/>
    <property type="molecule type" value="Genomic_DNA"/>
</dbReference>
<reference evidence="2 3" key="1">
    <citation type="submission" date="2019-07" db="EMBL/GenBank/DDBJ databases">
        <title>Draft genome sequences of 15 bacterial species constituting the stable defined intestinal microbiota of the GM15 gnotobiotic mouse model.</title>
        <authorList>
            <person name="Elie C."/>
            <person name="Mathieu A."/>
            <person name="Saliou A."/>
            <person name="Darnaud M."/>
            <person name="Leulier F."/>
            <person name="Tamellini A."/>
        </authorList>
    </citation>
    <scope>NUCLEOTIDE SEQUENCE [LARGE SCALE GENOMIC DNA]</scope>
    <source>
        <strain evidence="3">ASF 502</strain>
    </source>
</reference>
<dbReference type="AlphaFoldDB" id="A0A9X5CGB3"/>
<evidence type="ECO:0000313" key="2">
    <source>
        <dbReference type="EMBL" id="NDO71646.1"/>
    </source>
</evidence>
<evidence type="ECO:0000313" key="3">
    <source>
        <dbReference type="Proteomes" id="UP000474104"/>
    </source>
</evidence>